<dbReference type="GO" id="GO:0003924">
    <property type="term" value="F:GTPase activity"/>
    <property type="evidence" value="ECO:0007669"/>
    <property type="project" value="InterPro"/>
</dbReference>
<dbReference type="GO" id="GO:1990904">
    <property type="term" value="C:ribonucleoprotein complex"/>
    <property type="evidence" value="ECO:0007669"/>
    <property type="project" value="TreeGrafter"/>
</dbReference>
<reference evidence="2 3" key="1">
    <citation type="submission" date="2017-09" db="EMBL/GenBank/DDBJ databases">
        <authorList>
            <consortium name="International Durum Wheat Genome Sequencing Consortium (IDWGSC)"/>
            <person name="Milanesi L."/>
        </authorList>
    </citation>
    <scope>NUCLEOTIDE SEQUENCE [LARGE SCALE GENOMIC DNA]</scope>
    <source>
        <strain evidence="3">cv. Svevo</strain>
    </source>
</reference>
<protein>
    <recommendedName>
        <fullName evidence="1">Tr-type G domain-containing protein</fullName>
    </recommendedName>
</protein>
<dbReference type="Gene3D" id="2.40.30.10">
    <property type="entry name" value="Translation factors"/>
    <property type="match status" value="1"/>
</dbReference>
<dbReference type="GO" id="GO:0005829">
    <property type="term" value="C:cytosol"/>
    <property type="evidence" value="ECO:0007669"/>
    <property type="project" value="TreeGrafter"/>
</dbReference>
<dbReference type="Gramene" id="TRITD6Av1G098200.14">
    <property type="protein sequence ID" value="TRITD6Av1G098200.14"/>
    <property type="gene ID" value="TRITD6Av1G098200"/>
</dbReference>
<dbReference type="GO" id="GO:0005525">
    <property type="term" value="F:GTP binding"/>
    <property type="evidence" value="ECO:0007669"/>
    <property type="project" value="InterPro"/>
</dbReference>
<dbReference type="EMBL" id="LT934121">
    <property type="protein sequence ID" value="VAI45920.1"/>
    <property type="molecule type" value="Genomic_DNA"/>
</dbReference>
<evidence type="ECO:0000313" key="3">
    <source>
        <dbReference type="Proteomes" id="UP000324705"/>
    </source>
</evidence>
<dbReference type="Proteomes" id="UP000324705">
    <property type="component" value="Chromosome 6A"/>
</dbReference>
<proteinExistence type="predicted"/>
<dbReference type="InterPro" id="IPR009000">
    <property type="entry name" value="Transl_B-barrel_sf"/>
</dbReference>
<evidence type="ECO:0000259" key="1">
    <source>
        <dbReference type="Pfam" id="PF00009"/>
    </source>
</evidence>
<dbReference type="Gene3D" id="3.40.50.300">
    <property type="entry name" value="P-loop containing nucleotide triphosphate hydrolases"/>
    <property type="match status" value="2"/>
</dbReference>
<feature type="domain" description="Tr-type G" evidence="1">
    <location>
        <begin position="41"/>
        <end position="137"/>
    </location>
</feature>
<evidence type="ECO:0000313" key="2">
    <source>
        <dbReference type="EMBL" id="VAI45920.1"/>
    </source>
</evidence>
<dbReference type="InterPro" id="IPR027417">
    <property type="entry name" value="P-loop_NTPase"/>
</dbReference>
<dbReference type="Pfam" id="PF00009">
    <property type="entry name" value="GTP_EFTU"/>
    <property type="match status" value="1"/>
</dbReference>
<dbReference type="SUPFAM" id="SSF50447">
    <property type="entry name" value="Translation proteins"/>
    <property type="match status" value="1"/>
</dbReference>
<accession>A0A9R0Y0E7</accession>
<gene>
    <name evidence="2" type="ORF">TRITD_6Av1G098200</name>
</gene>
<keyword evidence="3" id="KW-1185">Reference proteome</keyword>
<dbReference type="InterPro" id="IPR000795">
    <property type="entry name" value="T_Tr_GTP-bd_dom"/>
</dbReference>
<dbReference type="PANTHER" id="PTHR42908">
    <property type="entry name" value="TRANSLATION ELONGATION FACTOR-RELATED"/>
    <property type="match status" value="1"/>
</dbReference>
<dbReference type="PANTHER" id="PTHR42908:SF8">
    <property type="entry name" value="TR-TYPE G DOMAIN-CONTAINING PROTEIN"/>
    <property type="match status" value="1"/>
</dbReference>
<name>A0A9R0Y0E7_TRITD</name>
<dbReference type="SUPFAM" id="SSF52540">
    <property type="entry name" value="P-loop containing nucleoside triphosphate hydrolases"/>
    <property type="match status" value="1"/>
</dbReference>
<organism evidence="2 3">
    <name type="scientific">Triticum turgidum subsp. durum</name>
    <name type="common">Durum wheat</name>
    <name type="synonym">Triticum durum</name>
    <dbReference type="NCBI Taxonomy" id="4567"/>
    <lineage>
        <taxon>Eukaryota</taxon>
        <taxon>Viridiplantae</taxon>
        <taxon>Streptophyta</taxon>
        <taxon>Embryophyta</taxon>
        <taxon>Tracheophyta</taxon>
        <taxon>Spermatophyta</taxon>
        <taxon>Magnoliopsida</taxon>
        <taxon>Liliopsida</taxon>
        <taxon>Poales</taxon>
        <taxon>Poaceae</taxon>
        <taxon>BOP clade</taxon>
        <taxon>Pooideae</taxon>
        <taxon>Triticodae</taxon>
        <taxon>Triticeae</taxon>
        <taxon>Triticinae</taxon>
        <taxon>Triticum</taxon>
    </lineage>
</organism>
<sequence>MTVQGTSSQATRRDVRNIAIVAHVDHGKTTLVDSMLRQSKVDSVEGPMPQTRFVLKKALEFGHAVVVVVNKVDRPIARPEFVVNSTFELFIELNATDEQCDFQTVYAIGLKGKAGISADNLADDLGPLFEAILRCIPEPHIEKDGALQMLVTSTEYDEHKGRIAIGRLHAGELKRGMEVKAYSSPENAYFSLWLSIPCRRMPNYLFLTGVVNSSPKDYHSVLI</sequence>
<dbReference type="AlphaFoldDB" id="A0A9R0Y0E7"/>